<evidence type="ECO:0000259" key="2">
    <source>
        <dbReference type="Pfam" id="PF02120"/>
    </source>
</evidence>
<feature type="region of interest" description="Disordered" evidence="1">
    <location>
        <begin position="369"/>
        <end position="434"/>
    </location>
</feature>
<keyword evidence="4" id="KW-1185">Reference proteome</keyword>
<proteinExistence type="predicted"/>
<reference evidence="3 4" key="1">
    <citation type="submission" date="2024-06" db="EMBL/GenBank/DDBJ databases">
        <authorList>
            <person name="Tuo L."/>
        </authorList>
    </citation>
    <scope>NUCLEOTIDE SEQUENCE [LARGE SCALE GENOMIC DNA]</scope>
    <source>
        <strain evidence="3 4">ZMM04-5</strain>
    </source>
</reference>
<dbReference type="Pfam" id="PF02120">
    <property type="entry name" value="Flg_hook"/>
    <property type="match status" value="1"/>
</dbReference>
<dbReference type="Gene3D" id="3.30.750.140">
    <property type="match status" value="1"/>
</dbReference>
<dbReference type="InterPro" id="IPR038610">
    <property type="entry name" value="FliK-like_C_sf"/>
</dbReference>
<gene>
    <name evidence="3" type="ORF">ABUE31_00510</name>
</gene>
<name>A0ABV3QTS3_9HYPH</name>
<keyword evidence="3" id="KW-0282">Flagellum</keyword>
<feature type="compositionally biased region" description="Basic and acidic residues" evidence="1">
    <location>
        <begin position="105"/>
        <end position="121"/>
    </location>
</feature>
<feature type="region of interest" description="Disordered" evidence="1">
    <location>
        <begin position="1"/>
        <end position="241"/>
    </location>
</feature>
<evidence type="ECO:0000313" key="3">
    <source>
        <dbReference type="EMBL" id="MEW9804464.1"/>
    </source>
</evidence>
<dbReference type="EMBL" id="JBFOCI010000001">
    <property type="protein sequence ID" value="MEW9804464.1"/>
    <property type="molecule type" value="Genomic_DNA"/>
</dbReference>
<evidence type="ECO:0000313" key="4">
    <source>
        <dbReference type="Proteomes" id="UP001556196"/>
    </source>
</evidence>
<feature type="compositionally biased region" description="Gly residues" evidence="1">
    <location>
        <begin position="394"/>
        <end position="404"/>
    </location>
</feature>
<dbReference type="Proteomes" id="UP001556196">
    <property type="component" value="Unassembled WGS sequence"/>
</dbReference>
<protein>
    <submittedName>
        <fullName evidence="3">Flagellar hook-length control protein FliK</fullName>
    </submittedName>
</protein>
<evidence type="ECO:0000256" key="1">
    <source>
        <dbReference type="SAM" id="MobiDB-lite"/>
    </source>
</evidence>
<comment type="caution">
    <text evidence="3">The sequence shown here is derived from an EMBL/GenBank/DDBJ whole genome shotgun (WGS) entry which is preliminary data.</text>
</comment>
<dbReference type="InterPro" id="IPR021136">
    <property type="entry name" value="Flagellar_hook_control-like_C"/>
</dbReference>
<accession>A0ABV3QTS3</accession>
<dbReference type="RefSeq" id="WP_367721517.1">
    <property type="nucleotide sequence ID" value="NZ_JBFOCI010000001.1"/>
</dbReference>
<dbReference type="CDD" id="cd17470">
    <property type="entry name" value="T3SS_Flik_C"/>
    <property type="match status" value="1"/>
</dbReference>
<keyword evidence="3" id="KW-0966">Cell projection</keyword>
<organism evidence="3 4">
    <name type="scientific">Mesorhizobium marinum</name>
    <dbReference type="NCBI Taxonomy" id="3228790"/>
    <lineage>
        <taxon>Bacteria</taxon>
        <taxon>Pseudomonadati</taxon>
        <taxon>Pseudomonadota</taxon>
        <taxon>Alphaproteobacteria</taxon>
        <taxon>Hyphomicrobiales</taxon>
        <taxon>Phyllobacteriaceae</taxon>
        <taxon>Mesorhizobium</taxon>
    </lineage>
</organism>
<sequence>MTSGVTQALPQMPAPKAGIEDKAARKGAPHGDFASALALDKPAGVGRHAAEPDSETRPSSWPRVTPKFNGATNAGAGRLPDQETPQATGEATGEAAPDVSGDVLPDEHRQEPPARGNEEALSRVAVPDPTQGVAVPPIAAAQVSMRAEARPAETPATIPAKGTTGIDAESAFGQDISSPPDDQAKAERPKGASFTPFGRSEQAEPIRFEPAVRPSPITDRTPADRAQAKDMSPPPTAENATNAPRVTVLAQHNIPAPASSTALSLVDSIVGGKLLENASPRHAPEAVHASATHASAQSLKIQLRPAELGMVTATLRFTGEQLSIELQVENQEAYRRLSTDSESIVGSLRSLGYDVDKVTVLQPGHVSASAARADAPAPAASGQGRSAEQFGSGMANGGSGGSGGRSSEQGASHGQGGQRNTPQAADPSGGELYI</sequence>
<feature type="compositionally biased region" description="Low complexity" evidence="1">
    <location>
        <begin position="369"/>
        <end position="381"/>
    </location>
</feature>
<feature type="domain" description="Flagellar hook-length control protein-like C-terminal" evidence="2">
    <location>
        <begin position="292"/>
        <end position="362"/>
    </location>
</feature>
<keyword evidence="3" id="KW-0969">Cilium</keyword>